<feature type="region of interest" description="Disordered" evidence="1">
    <location>
        <begin position="194"/>
        <end position="215"/>
    </location>
</feature>
<dbReference type="Proteomes" id="UP000245946">
    <property type="component" value="Unassembled WGS sequence"/>
</dbReference>
<feature type="compositionally biased region" description="Basic residues" evidence="1">
    <location>
        <begin position="614"/>
        <end position="628"/>
    </location>
</feature>
<dbReference type="RefSeq" id="XP_025600585.1">
    <property type="nucleotide sequence ID" value="XM_025739335.1"/>
</dbReference>
<feature type="compositionally biased region" description="Low complexity" evidence="1">
    <location>
        <begin position="430"/>
        <end position="470"/>
    </location>
</feature>
<feature type="region of interest" description="Disordered" evidence="1">
    <location>
        <begin position="338"/>
        <end position="373"/>
    </location>
</feature>
<accession>A0A316ZGD3</accession>
<sequence>MVAPDTGQEVCARRQAIGSGDWSNGRAEVQAECGRCIYFFAAGLSLASPVSHLCPWPMTRSEPIVTSFVAPLASAACLARSVQCGFVTLSAPTTFMGADEEAAALSLPAAGVMVFCSVGSGGAGELRPEACGEGCLDAAGEFLYGVAMLGAPDVLASEGARWPIFAVSLLTYGTCWSACSKSQRIAASMVPSRSARATSAASDEPTASDGRASGVPTACSAALTCSALKPMSVSTASTLGGCCGSSSGGGIGLAATAARSSADSGVSSSLIDWRSSRTSFGSGGDVAAGVELPASDARDTDAERAPICSARSARALRMRAYSDSPDWLRRISGTSGGAPALWKSGPGGNGEDVRETGDETSEERGLSGGDTTRSAETLLCSEAGRCDAVSLVSSAEAPVAAAAASLFLPLPLARPKLSHFLSPSPAECVSSPSSLPPDASSPSLTSGSSATTSNGCSVSVSMTSTPSSSVARGPPRMRSVRSRDMYQPGELCARGVSRGEHGRTCWNAPDDAALEQVLKCLLGFLHALVLVPVKQAAEDALGAAIAHLARHLGVALRRLAGLALARQRLAGERAAADAEHLADLHHTLALACVLVQPPRRGRLSRRRCADARRDGRHGRRHAARRRRRAGDVDGASAERERRQRHGHRRSEGVDLGVAVAVAAVDCGGRSATAAPVYDALSQCSCCQSRTALQMYAASPCLALPSARSSTPHLPPPARCAHSPRASTVNQTRPQLSCALSPARTLLA</sequence>
<evidence type="ECO:0000256" key="1">
    <source>
        <dbReference type="SAM" id="MobiDB-lite"/>
    </source>
</evidence>
<feature type="region of interest" description="Disordered" evidence="1">
    <location>
        <begin position="423"/>
        <end position="484"/>
    </location>
</feature>
<dbReference type="GeneID" id="37266881"/>
<name>A0A316ZGD3_9BASI</name>
<proteinExistence type="predicted"/>
<reference evidence="2 3" key="1">
    <citation type="journal article" date="2018" name="Mol. Biol. Evol.">
        <title>Broad Genomic Sampling Reveals a Smut Pathogenic Ancestry of the Fungal Clade Ustilaginomycotina.</title>
        <authorList>
            <person name="Kijpornyongpan T."/>
            <person name="Mondo S.J."/>
            <person name="Barry K."/>
            <person name="Sandor L."/>
            <person name="Lee J."/>
            <person name="Lipzen A."/>
            <person name="Pangilinan J."/>
            <person name="LaButti K."/>
            <person name="Hainaut M."/>
            <person name="Henrissat B."/>
            <person name="Grigoriev I.V."/>
            <person name="Spatafora J.W."/>
            <person name="Aime M.C."/>
        </authorList>
    </citation>
    <scope>NUCLEOTIDE SEQUENCE [LARGE SCALE GENOMIC DNA]</scope>
    <source>
        <strain evidence="2 3">MCA 4186</strain>
    </source>
</reference>
<dbReference type="EMBL" id="KZ819285">
    <property type="protein sequence ID" value="PWO00307.1"/>
    <property type="molecule type" value="Genomic_DNA"/>
</dbReference>
<keyword evidence="3" id="KW-1185">Reference proteome</keyword>
<dbReference type="AlphaFoldDB" id="A0A316ZGD3"/>
<protein>
    <submittedName>
        <fullName evidence="2">Uncharacterized protein</fullName>
    </submittedName>
</protein>
<evidence type="ECO:0000313" key="2">
    <source>
        <dbReference type="EMBL" id="PWO00307.1"/>
    </source>
</evidence>
<organism evidence="2 3">
    <name type="scientific">Tilletiopsis washingtonensis</name>
    <dbReference type="NCBI Taxonomy" id="58919"/>
    <lineage>
        <taxon>Eukaryota</taxon>
        <taxon>Fungi</taxon>
        <taxon>Dikarya</taxon>
        <taxon>Basidiomycota</taxon>
        <taxon>Ustilaginomycotina</taxon>
        <taxon>Exobasidiomycetes</taxon>
        <taxon>Entylomatales</taxon>
        <taxon>Entylomatales incertae sedis</taxon>
        <taxon>Tilletiopsis</taxon>
    </lineage>
</organism>
<feature type="compositionally biased region" description="Basic and acidic residues" evidence="1">
    <location>
        <begin position="351"/>
        <end position="365"/>
    </location>
</feature>
<feature type="region of interest" description="Disordered" evidence="1">
    <location>
        <begin position="604"/>
        <end position="651"/>
    </location>
</feature>
<evidence type="ECO:0000313" key="3">
    <source>
        <dbReference type="Proteomes" id="UP000245946"/>
    </source>
</evidence>
<gene>
    <name evidence="2" type="ORF">FA09DRAFT_181906</name>
</gene>